<dbReference type="AlphaFoldDB" id="X1BE48"/>
<protein>
    <submittedName>
        <fullName evidence="1">Uncharacterized protein</fullName>
    </submittedName>
</protein>
<organism evidence="1">
    <name type="scientific">marine sediment metagenome</name>
    <dbReference type="NCBI Taxonomy" id="412755"/>
    <lineage>
        <taxon>unclassified sequences</taxon>
        <taxon>metagenomes</taxon>
        <taxon>ecological metagenomes</taxon>
    </lineage>
</organism>
<name>X1BE48_9ZZZZ</name>
<dbReference type="EMBL" id="BART01006820">
    <property type="protein sequence ID" value="GAG70281.1"/>
    <property type="molecule type" value="Genomic_DNA"/>
</dbReference>
<gene>
    <name evidence="1" type="ORF">S01H4_15564</name>
</gene>
<comment type="caution">
    <text evidence="1">The sequence shown here is derived from an EMBL/GenBank/DDBJ whole genome shotgun (WGS) entry which is preliminary data.</text>
</comment>
<proteinExistence type="predicted"/>
<evidence type="ECO:0000313" key="1">
    <source>
        <dbReference type="EMBL" id="GAG70281.1"/>
    </source>
</evidence>
<reference evidence="1" key="1">
    <citation type="journal article" date="2014" name="Front. Microbiol.">
        <title>High frequency of phylogenetically diverse reductive dehalogenase-homologous genes in deep subseafloor sedimentary metagenomes.</title>
        <authorList>
            <person name="Kawai M."/>
            <person name="Futagami T."/>
            <person name="Toyoda A."/>
            <person name="Takaki Y."/>
            <person name="Nishi S."/>
            <person name="Hori S."/>
            <person name="Arai W."/>
            <person name="Tsubouchi T."/>
            <person name="Morono Y."/>
            <person name="Uchiyama I."/>
            <person name="Ito T."/>
            <person name="Fujiyama A."/>
            <person name="Inagaki F."/>
            <person name="Takami H."/>
        </authorList>
    </citation>
    <scope>NUCLEOTIDE SEQUENCE</scope>
    <source>
        <strain evidence="1">Expedition CK06-06</strain>
    </source>
</reference>
<sequence>MIEEENNFVEFLNYQIIQKNKFEHVVRKIPLFKSMIQERHKTIVKMIDKFEDVRRREVYNMLVEEFSSISKRI</sequence>
<accession>X1BE48</accession>